<evidence type="ECO:0000256" key="1">
    <source>
        <dbReference type="PROSITE-ProRule" id="PRU01076"/>
    </source>
</evidence>
<dbReference type="InterPro" id="IPR007159">
    <property type="entry name" value="SpoVT-AbrB_dom"/>
</dbReference>
<dbReference type="SMART" id="SM00966">
    <property type="entry name" value="SpoVT_AbrB"/>
    <property type="match status" value="1"/>
</dbReference>
<protein>
    <submittedName>
        <fullName evidence="3">AbrB/MazE/SpoVT family DNA-binding domain-containing protein</fullName>
    </submittedName>
</protein>
<dbReference type="GO" id="GO:0003677">
    <property type="term" value="F:DNA binding"/>
    <property type="evidence" value="ECO:0007669"/>
    <property type="project" value="UniProtKB-UniRule"/>
</dbReference>
<name>A0A7W4JSY8_9PROT</name>
<evidence type="ECO:0000313" key="4">
    <source>
        <dbReference type="Proteomes" id="UP000555756"/>
    </source>
</evidence>
<dbReference type="Proteomes" id="UP000555756">
    <property type="component" value="Unassembled WGS sequence"/>
</dbReference>
<reference evidence="3 4" key="1">
    <citation type="submission" date="2020-04" db="EMBL/GenBank/DDBJ databases">
        <title>Description of novel Gluconacetobacter.</title>
        <authorList>
            <person name="Sombolestani A."/>
        </authorList>
    </citation>
    <scope>NUCLEOTIDE SEQUENCE [LARGE SCALE GENOMIC DNA]</scope>
    <source>
        <strain evidence="3 4">LMG 21311</strain>
    </source>
</reference>
<dbReference type="SUPFAM" id="SSF89447">
    <property type="entry name" value="AbrB/MazE/MraZ-like"/>
    <property type="match status" value="1"/>
</dbReference>
<dbReference type="Pfam" id="PF04014">
    <property type="entry name" value="MazE_antitoxin"/>
    <property type="match status" value="1"/>
</dbReference>
<dbReference type="InterPro" id="IPR037914">
    <property type="entry name" value="SpoVT-AbrB_sf"/>
</dbReference>
<dbReference type="PANTHER" id="PTHR40516">
    <property type="entry name" value="ANTITOXIN CHPS-RELATED"/>
    <property type="match status" value="1"/>
</dbReference>
<accession>A0A7W4JSY8</accession>
<gene>
    <name evidence="3" type="ORF">HLH34_10080</name>
</gene>
<feature type="domain" description="SpoVT-AbrB" evidence="2">
    <location>
        <begin position="7"/>
        <end position="52"/>
    </location>
</feature>
<dbReference type="PROSITE" id="PS51740">
    <property type="entry name" value="SPOVT_ABRB"/>
    <property type="match status" value="1"/>
</dbReference>
<organism evidence="3 4">
    <name type="scientific">Gluconacetobacter azotocaptans</name>
    <dbReference type="NCBI Taxonomy" id="142834"/>
    <lineage>
        <taxon>Bacteria</taxon>
        <taxon>Pseudomonadati</taxon>
        <taxon>Pseudomonadota</taxon>
        <taxon>Alphaproteobacteria</taxon>
        <taxon>Acetobacterales</taxon>
        <taxon>Acetobacteraceae</taxon>
        <taxon>Gluconacetobacter</taxon>
    </lineage>
</organism>
<dbReference type="EMBL" id="JABEQF010000006">
    <property type="protein sequence ID" value="MBB2190307.1"/>
    <property type="molecule type" value="Genomic_DNA"/>
</dbReference>
<proteinExistence type="predicted"/>
<keyword evidence="4" id="KW-1185">Reference proteome</keyword>
<evidence type="ECO:0000313" key="3">
    <source>
        <dbReference type="EMBL" id="MBB2190307.1"/>
    </source>
</evidence>
<dbReference type="GO" id="GO:0097351">
    <property type="term" value="F:toxin sequestering activity"/>
    <property type="evidence" value="ECO:0007669"/>
    <property type="project" value="InterPro"/>
</dbReference>
<dbReference type="AlphaFoldDB" id="A0A7W4JSY8"/>
<keyword evidence="1 3" id="KW-0238">DNA-binding</keyword>
<sequence>MELAMKAVVKKWGNSASIRIPASVMAAAGLKLDQPVDVREESGRVIIEPVSNMEYDLTELLSGITPENLHAEVDFGAPVGKERL</sequence>
<evidence type="ECO:0000259" key="2">
    <source>
        <dbReference type="PROSITE" id="PS51740"/>
    </source>
</evidence>
<comment type="caution">
    <text evidence="3">The sequence shown here is derived from an EMBL/GenBank/DDBJ whole genome shotgun (WGS) entry which is preliminary data.</text>
</comment>
<dbReference type="Gene3D" id="2.10.260.10">
    <property type="match status" value="1"/>
</dbReference>
<dbReference type="PANTHER" id="PTHR40516:SF1">
    <property type="entry name" value="ANTITOXIN CHPS-RELATED"/>
    <property type="match status" value="1"/>
</dbReference>
<dbReference type="RefSeq" id="WP_183119449.1">
    <property type="nucleotide sequence ID" value="NZ_JABEQF010000006.1"/>
</dbReference>
<dbReference type="InterPro" id="IPR039052">
    <property type="entry name" value="Antitox_PemI-like"/>
</dbReference>